<accession>A0A644TVV4</accession>
<name>A0A644TVV4_9ZZZZ</name>
<organism evidence="2">
    <name type="scientific">bioreactor metagenome</name>
    <dbReference type="NCBI Taxonomy" id="1076179"/>
    <lineage>
        <taxon>unclassified sequences</taxon>
        <taxon>metagenomes</taxon>
        <taxon>ecological metagenomes</taxon>
    </lineage>
</organism>
<reference evidence="2" key="1">
    <citation type="submission" date="2019-08" db="EMBL/GenBank/DDBJ databases">
        <authorList>
            <person name="Kucharzyk K."/>
            <person name="Murdoch R.W."/>
            <person name="Higgins S."/>
            <person name="Loffler F."/>
        </authorList>
    </citation>
    <scope>NUCLEOTIDE SEQUENCE</scope>
</reference>
<protein>
    <submittedName>
        <fullName evidence="2">Uncharacterized protein</fullName>
    </submittedName>
</protein>
<evidence type="ECO:0000313" key="2">
    <source>
        <dbReference type="EMBL" id="MPL71114.1"/>
    </source>
</evidence>
<dbReference type="AlphaFoldDB" id="A0A644TVV4"/>
<feature type="compositionally biased region" description="Basic and acidic residues" evidence="1">
    <location>
        <begin position="352"/>
        <end position="367"/>
    </location>
</feature>
<gene>
    <name evidence="2" type="ORF">SDC9_16885</name>
</gene>
<proteinExistence type="predicted"/>
<comment type="caution">
    <text evidence="2">The sequence shown here is derived from an EMBL/GenBank/DDBJ whole genome shotgun (WGS) entry which is preliminary data.</text>
</comment>
<evidence type="ECO:0000256" key="1">
    <source>
        <dbReference type="SAM" id="MobiDB-lite"/>
    </source>
</evidence>
<feature type="region of interest" description="Disordered" evidence="1">
    <location>
        <begin position="343"/>
        <end position="367"/>
    </location>
</feature>
<sequence>MARPGGFLLPSDHAKGRARGPALSMSWRLASGGGGGERLVEVGDQVGHILDPDRQPHHARRGAGGDLLFLAQLAMRGRGRVDDQRARIAEVRDMAEELQIVDELDAGVIAALHRHGEERAGALRADLRDPVVPGRGRQAGPGDIVDARILLEPLGHGLGVRHVLFHAQAERLDPHQRVMRRLRVHRHAEVAQPDRDRVEGIGHRPERLVERQPVIGRLGGAERGELVRGRPVELAGIDDRAAHHRAVAGEVFRRRMHHQRRAMLDRAAQIGRGEGVVDDQRQAEPVGHLRHRIEIGDIAAGVRDRLAEDRTGVLVHRGFDRRGIVEIDEGAAPAEALHRQAELGDGAAVKPGRGDDVQPRPHQREERHDLRRMARGATHRPRATLERGDAVCQRRDRRVGQARIDVAHFLQVEEPRRVVGVFEDIGGGLVDRHLAGPGGRIGFGPGVHLQRVKGKVGHMRLPECNGANPIAGSGALQTHSFCAGCSGRRARGRGADSRAAGTRPVR</sequence>
<dbReference type="EMBL" id="VSSQ01000057">
    <property type="protein sequence ID" value="MPL71114.1"/>
    <property type="molecule type" value="Genomic_DNA"/>
</dbReference>